<dbReference type="Proteomes" id="UP001183226">
    <property type="component" value="Unassembled WGS sequence"/>
</dbReference>
<dbReference type="InterPro" id="IPR056908">
    <property type="entry name" value="Gp80-like"/>
</dbReference>
<evidence type="ECO:0000313" key="2">
    <source>
        <dbReference type="Proteomes" id="UP001183226"/>
    </source>
</evidence>
<gene>
    <name evidence="1" type="ORF">RM446_23285</name>
</gene>
<organism evidence="1 2">
    <name type="scientific">Streptomonospora wellingtoniae</name>
    <dbReference type="NCBI Taxonomy" id="3075544"/>
    <lineage>
        <taxon>Bacteria</taxon>
        <taxon>Bacillati</taxon>
        <taxon>Actinomycetota</taxon>
        <taxon>Actinomycetes</taxon>
        <taxon>Streptosporangiales</taxon>
        <taxon>Nocardiopsidaceae</taxon>
        <taxon>Streptomonospora</taxon>
    </lineage>
</organism>
<name>A0ABU2L0G8_9ACTN</name>
<accession>A0ABU2L0G8</accession>
<protein>
    <submittedName>
        <fullName evidence="1">Uncharacterized protein</fullName>
    </submittedName>
</protein>
<keyword evidence="2" id="KW-1185">Reference proteome</keyword>
<comment type="caution">
    <text evidence="1">The sequence shown here is derived from an EMBL/GenBank/DDBJ whole genome shotgun (WGS) entry which is preliminary data.</text>
</comment>
<reference evidence="2" key="1">
    <citation type="submission" date="2023-07" db="EMBL/GenBank/DDBJ databases">
        <title>30 novel species of actinomycetes from the DSMZ collection.</title>
        <authorList>
            <person name="Nouioui I."/>
        </authorList>
    </citation>
    <scope>NUCLEOTIDE SEQUENCE [LARGE SCALE GENOMIC DNA]</scope>
    <source>
        <strain evidence="2">DSM 45055</strain>
    </source>
</reference>
<evidence type="ECO:0000313" key="1">
    <source>
        <dbReference type="EMBL" id="MDT0305057.1"/>
    </source>
</evidence>
<dbReference type="RefSeq" id="WP_311547572.1">
    <property type="nucleotide sequence ID" value="NZ_JAVREK010000035.1"/>
</dbReference>
<sequence length="119" mass="11956">MTVFYGPAFEAALSEVAANATVASLHSAQPNASGSNELAGSGYARQSVTWGTASGGSLSSTSIPTFTVPASTTVTHVGFWDSGETVFYGALAFDVPEEYGAAGELTVDPATLTAATDPS</sequence>
<proteinExistence type="predicted"/>
<dbReference type="EMBL" id="JAVREK010000035">
    <property type="protein sequence ID" value="MDT0305057.1"/>
    <property type="molecule type" value="Genomic_DNA"/>
</dbReference>
<dbReference type="Pfam" id="PF23140">
    <property type="entry name" value="Gp80"/>
    <property type="match status" value="1"/>
</dbReference>